<evidence type="ECO:0000256" key="1">
    <source>
        <dbReference type="SAM" id="MobiDB-lite"/>
    </source>
</evidence>
<dbReference type="Proteomes" id="UP001227192">
    <property type="component" value="Unassembled WGS sequence"/>
</dbReference>
<feature type="compositionally biased region" description="Basic and acidic residues" evidence="1">
    <location>
        <begin position="57"/>
        <end position="66"/>
    </location>
</feature>
<comment type="caution">
    <text evidence="2">The sequence shown here is derived from an EMBL/GenBank/DDBJ whole genome shotgun (WGS) entry which is preliminary data.</text>
</comment>
<gene>
    <name evidence="2" type="ORF">VN97_g2132</name>
</gene>
<proteinExistence type="predicted"/>
<evidence type="ECO:0000313" key="2">
    <source>
        <dbReference type="EMBL" id="KAJ9491119.1"/>
    </source>
</evidence>
<protein>
    <submittedName>
        <fullName evidence="2">Uncharacterized protein</fullName>
    </submittedName>
</protein>
<sequence length="144" mass="16860">MLRHSTFREWRREDLLEALNDAFQYSDDDDWTTDDSDAEELDMETLFSQSPTLIRRNPTDRAENQETRASFHGGPARTPDIVQQSSPHLSSVALVEHTDDYEDDGEEYVYGDSVQPPQPRSRVRRTWRSWIPLPTRLVRNQQNP</sequence>
<dbReference type="EMBL" id="LACB01000040">
    <property type="protein sequence ID" value="KAJ9491119.1"/>
    <property type="molecule type" value="Genomic_DNA"/>
</dbReference>
<reference evidence="2" key="2">
    <citation type="journal article" date="2016" name="Fungal Biol.">
        <title>Ochratoxin A production by Penicillium thymicola.</title>
        <authorList>
            <person name="Nguyen H.D.T."/>
            <person name="McMullin D.R."/>
            <person name="Ponomareva E."/>
            <person name="Riley R."/>
            <person name="Pomraning K.R."/>
            <person name="Baker S.E."/>
            <person name="Seifert K.A."/>
        </authorList>
    </citation>
    <scope>NUCLEOTIDE SEQUENCE</scope>
    <source>
        <strain evidence="2">DAOM 180753</strain>
    </source>
</reference>
<organism evidence="2 3">
    <name type="scientific">Penicillium thymicola</name>
    <dbReference type="NCBI Taxonomy" id="293382"/>
    <lineage>
        <taxon>Eukaryota</taxon>
        <taxon>Fungi</taxon>
        <taxon>Dikarya</taxon>
        <taxon>Ascomycota</taxon>
        <taxon>Pezizomycotina</taxon>
        <taxon>Eurotiomycetes</taxon>
        <taxon>Eurotiomycetidae</taxon>
        <taxon>Eurotiales</taxon>
        <taxon>Aspergillaceae</taxon>
        <taxon>Penicillium</taxon>
    </lineage>
</organism>
<dbReference type="AlphaFoldDB" id="A0AAI9TR04"/>
<name>A0AAI9TR04_PENTH</name>
<keyword evidence="3" id="KW-1185">Reference proteome</keyword>
<evidence type="ECO:0000313" key="3">
    <source>
        <dbReference type="Proteomes" id="UP001227192"/>
    </source>
</evidence>
<accession>A0AAI9TR04</accession>
<feature type="region of interest" description="Disordered" evidence="1">
    <location>
        <begin position="48"/>
        <end position="89"/>
    </location>
</feature>
<reference evidence="2" key="1">
    <citation type="submission" date="2015-06" db="EMBL/GenBank/DDBJ databases">
        <authorList>
            <person name="Nguyen H."/>
        </authorList>
    </citation>
    <scope>NUCLEOTIDE SEQUENCE</scope>
    <source>
        <strain evidence="2">DAOM 180753</strain>
    </source>
</reference>